<comment type="caution">
    <text evidence="1">The sequence shown here is derived from an EMBL/GenBank/DDBJ whole genome shotgun (WGS) entry which is preliminary data.</text>
</comment>
<evidence type="ECO:0000313" key="1">
    <source>
        <dbReference type="EMBL" id="MBB5044999.1"/>
    </source>
</evidence>
<reference evidence="1 2" key="1">
    <citation type="submission" date="2020-08" db="EMBL/GenBank/DDBJ databases">
        <title>Genomic Encyclopedia of Type Strains, Phase IV (KMG-IV): sequencing the most valuable type-strain genomes for metagenomic binning, comparative biology and taxonomic classification.</title>
        <authorList>
            <person name="Goeker M."/>
        </authorList>
    </citation>
    <scope>NUCLEOTIDE SEQUENCE [LARGE SCALE GENOMIC DNA]</scope>
    <source>
        <strain evidence="1 2">DSM 21319</strain>
    </source>
</reference>
<protein>
    <submittedName>
        <fullName evidence="1">Uncharacterized protein</fullName>
    </submittedName>
</protein>
<name>A0A7W7YZB4_9HYPH</name>
<organism evidence="1 2">
    <name type="scientific">Shinella fusca</name>
    <dbReference type="NCBI Taxonomy" id="544480"/>
    <lineage>
        <taxon>Bacteria</taxon>
        <taxon>Pseudomonadati</taxon>
        <taxon>Pseudomonadota</taxon>
        <taxon>Alphaproteobacteria</taxon>
        <taxon>Hyphomicrobiales</taxon>
        <taxon>Rhizobiaceae</taxon>
        <taxon>Shinella</taxon>
    </lineage>
</organism>
<dbReference type="Proteomes" id="UP000535406">
    <property type="component" value="Unassembled WGS sequence"/>
</dbReference>
<dbReference type="RefSeq" id="WP_184146808.1">
    <property type="nucleotide sequence ID" value="NZ_JACHIK010000025.1"/>
</dbReference>
<dbReference type="EMBL" id="JACHIK010000025">
    <property type="protein sequence ID" value="MBB5044999.1"/>
    <property type="molecule type" value="Genomic_DNA"/>
</dbReference>
<dbReference type="AlphaFoldDB" id="A0A7W7YZB4"/>
<keyword evidence="2" id="KW-1185">Reference proteome</keyword>
<evidence type="ECO:0000313" key="2">
    <source>
        <dbReference type="Proteomes" id="UP000535406"/>
    </source>
</evidence>
<accession>A0A7W7YZB4</accession>
<sequence>MTAQKLYDEQQPGKKPGCRAVSGYLFGLAGELALKHMMSRSGMKPNPNDKRNDPFYAHFPSLRTMVADMAHGRLQGALRRISESGVFENWSTDMRYAPTGQIHDAWVDKWKAQATDLVDKLGDL</sequence>
<proteinExistence type="predicted"/>
<gene>
    <name evidence="1" type="ORF">HNQ66_004427</name>
</gene>